<dbReference type="AlphaFoldDB" id="A0A1S7LGR1"/>
<gene>
    <name evidence="1" type="ORF">MAGMO_1979</name>
</gene>
<sequence length="30" mass="3332">MERAATNIAKQARYATVLSLQRAEAAKKIQ</sequence>
<protein>
    <submittedName>
        <fullName evidence="1">Uncharacterized protein</fullName>
    </submittedName>
</protein>
<reference evidence="1" key="1">
    <citation type="submission" date="2015-04" db="EMBL/GenBank/DDBJ databases">
        <authorList>
            <person name="Syromyatnikov M.Y."/>
            <person name="Popov V.N."/>
        </authorList>
    </citation>
    <scope>NUCLEOTIDE SEQUENCE</scope>
    <source>
        <strain evidence="1">MO-1</strain>
    </source>
</reference>
<organism evidence="1">
    <name type="scientific">Magnetococcus massalia (strain MO-1)</name>
    <dbReference type="NCBI Taxonomy" id="451514"/>
    <lineage>
        <taxon>Bacteria</taxon>
        <taxon>Pseudomonadati</taxon>
        <taxon>Pseudomonadota</taxon>
        <taxon>Magnetococcia</taxon>
        <taxon>Magnetococcales</taxon>
        <taxon>Magnetococcaceae</taxon>
        <taxon>Magnetococcus</taxon>
    </lineage>
</organism>
<proteinExistence type="predicted"/>
<accession>A0A1S7LGR1</accession>
<dbReference type="EMBL" id="LO017727">
    <property type="protein sequence ID" value="CRH06152.1"/>
    <property type="molecule type" value="Genomic_DNA"/>
</dbReference>
<name>A0A1S7LGR1_MAGMO</name>
<evidence type="ECO:0000313" key="1">
    <source>
        <dbReference type="EMBL" id="CRH06152.1"/>
    </source>
</evidence>